<gene>
    <name evidence="4" type="ORF">BXZ70DRAFT_890767</name>
</gene>
<evidence type="ECO:0000256" key="1">
    <source>
        <dbReference type="ARBA" id="ARBA00022679"/>
    </source>
</evidence>
<dbReference type="PANTHER" id="PTHR10584:SF166">
    <property type="entry name" value="RIBOKINASE"/>
    <property type="match status" value="1"/>
</dbReference>
<keyword evidence="1" id="KW-0808">Transferase</keyword>
<comment type="caution">
    <text evidence="4">The sequence shown here is derived from an EMBL/GenBank/DDBJ whole genome shotgun (WGS) entry which is preliminary data.</text>
</comment>
<organism evidence="4 5">
    <name type="scientific">Cristinia sonorae</name>
    <dbReference type="NCBI Taxonomy" id="1940300"/>
    <lineage>
        <taxon>Eukaryota</taxon>
        <taxon>Fungi</taxon>
        <taxon>Dikarya</taxon>
        <taxon>Basidiomycota</taxon>
        <taxon>Agaricomycotina</taxon>
        <taxon>Agaricomycetes</taxon>
        <taxon>Agaricomycetidae</taxon>
        <taxon>Agaricales</taxon>
        <taxon>Pleurotineae</taxon>
        <taxon>Stephanosporaceae</taxon>
        <taxon>Cristinia</taxon>
    </lineage>
</organism>
<dbReference type="Proteomes" id="UP000813824">
    <property type="component" value="Unassembled WGS sequence"/>
</dbReference>
<dbReference type="PANTHER" id="PTHR10584">
    <property type="entry name" value="SUGAR KINASE"/>
    <property type="match status" value="1"/>
</dbReference>
<proteinExistence type="predicted"/>
<dbReference type="SUPFAM" id="SSF53613">
    <property type="entry name" value="Ribokinase-like"/>
    <property type="match status" value="1"/>
</dbReference>
<dbReference type="OrthoDB" id="415590at2759"/>
<evidence type="ECO:0000313" key="4">
    <source>
        <dbReference type="EMBL" id="KAH8102029.1"/>
    </source>
</evidence>
<evidence type="ECO:0000313" key="5">
    <source>
        <dbReference type="Proteomes" id="UP000813824"/>
    </source>
</evidence>
<feature type="domain" description="Carbohydrate kinase PfkB" evidence="3">
    <location>
        <begin position="28"/>
        <end position="148"/>
    </location>
</feature>
<accession>A0A8K0XR64</accession>
<sequence length="150" mass="16183">THLLLQNEIPWSSTIHALRTVESTTLTFFNPSPMPSPSQLRELPWSAVNWLIVNEGEAQSLFDALRGEVVDSEEALSRAHLLLESLRALPGFSSSVGLVCTLGSLGVMVLPSGSVKAIYVPALKLNRPVVDTTGAGDCFTGYFVAGFMKH</sequence>
<dbReference type="InterPro" id="IPR029056">
    <property type="entry name" value="Ribokinase-like"/>
</dbReference>
<evidence type="ECO:0000256" key="2">
    <source>
        <dbReference type="ARBA" id="ARBA00022777"/>
    </source>
</evidence>
<dbReference type="EMBL" id="JAEVFJ010000010">
    <property type="protein sequence ID" value="KAH8102029.1"/>
    <property type="molecule type" value="Genomic_DNA"/>
</dbReference>
<evidence type="ECO:0000259" key="3">
    <source>
        <dbReference type="Pfam" id="PF00294"/>
    </source>
</evidence>
<dbReference type="Gene3D" id="3.40.1190.20">
    <property type="match status" value="1"/>
</dbReference>
<dbReference type="AlphaFoldDB" id="A0A8K0XR64"/>
<dbReference type="InterPro" id="IPR011611">
    <property type="entry name" value="PfkB_dom"/>
</dbReference>
<protein>
    <submittedName>
        <fullName evidence="4">Ribokinase-like protein</fullName>
    </submittedName>
</protein>
<keyword evidence="2" id="KW-0418">Kinase</keyword>
<dbReference type="Pfam" id="PF00294">
    <property type="entry name" value="PfkB"/>
    <property type="match status" value="1"/>
</dbReference>
<dbReference type="GO" id="GO:0016301">
    <property type="term" value="F:kinase activity"/>
    <property type="evidence" value="ECO:0007669"/>
    <property type="project" value="UniProtKB-KW"/>
</dbReference>
<reference evidence="4" key="1">
    <citation type="journal article" date="2021" name="New Phytol.">
        <title>Evolutionary innovations through gain and loss of genes in the ectomycorrhizal Boletales.</title>
        <authorList>
            <person name="Wu G."/>
            <person name="Miyauchi S."/>
            <person name="Morin E."/>
            <person name="Kuo A."/>
            <person name="Drula E."/>
            <person name="Varga T."/>
            <person name="Kohler A."/>
            <person name="Feng B."/>
            <person name="Cao Y."/>
            <person name="Lipzen A."/>
            <person name="Daum C."/>
            <person name="Hundley H."/>
            <person name="Pangilinan J."/>
            <person name="Johnson J."/>
            <person name="Barry K."/>
            <person name="LaButti K."/>
            <person name="Ng V."/>
            <person name="Ahrendt S."/>
            <person name="Min B."/>
            <person name="Choi I.G."/>
            <person name="Park H."/>
            <person name="Plett J.M."/>
            <person name="Magnuson J."/>
            <person name="Spatafora J.W."/>
            <person name="Nagy L.G."/>
            <person name="Henrissat B."/>
            <person name="Grigoriev I.V."/>
            <person name="Yang Z.L."/>
            <person name="Xu J."/>
            <person name="Martin F.M."/>
        </authorList>
    </citation>
    <scope>NUCLEOTIDE SEQUENCE</scope>
    <source>
        <strain evidence="4">KKN 215</strain>
    </source>
</reference>
<keyword evidence="5" id="KW-1185">Reference proteome</keyword>
<feature type="non-terminal residue" evidence="4">
    <location>
        <position position="150"/>
    </location>
</feature>
<name>A0A8K0XR64_9AGAR</name>